<dbReference type="InterPro" id="IPR000182">
    <property type="entry name" value="GNAT_dom"/>
</dbReference>
<keyword evidence="2" id="KW-0012">Acyltransferase</keyword>
<dbReference type="PANTHER" id="PTHR43420">
    <property type="entry name" value="ACETYLTRANSFERASE"/>
    <property type="match status" value="1"/>
</dbReference>
<sequence>MFISEQWNDQSSSDYIRKKLIEYNAGCLSDEIKSPVENLNLLLKDEDGKIYGGITGTIFWAHLHVDFLWVDQSLRGKGYGSQLIKMAERLAKEKKCRLILLDTFSFQAPDFYRKMGYEEYGVVQDHPAGYSQHFFEKRLN</sequence>
<dbReference type="RefSeq" id="WP_135349525.1">
    <property type="nucleotide sequence ID" value="NZ_SRJD01000020.1"/>
</dbReference>
<accession>A0A4Z0GJ27</accession>
<dbReference type="OrthoDB" id="9787920at2"/>
<keyword evidence="5" id="KW-1185">Reference proteome</keyword>
<dbReference type="AlphaFoldDB" id="A0A4Z0GJ27"/>
<dbReference type="InterPro" id="IPR016181">
    <property type="entry name" value="Acyl_CoA_acyltransferase"/>
</dbReference>
<dbReference type="PROSITE" id="PS51186">
    <property type="entry name" value="GNAT"/>
    <property type="match status" value="1"/>
</dbReference>
<reference evidence="4 5" key="1">
    <citation type="journal article" date="2015" name="Int. J. Syst. Evol. Microbiol.">
        <title>Sporolactobacillus shoreae sp. nov. and Sporolactobacillus spathodeae sp. nov., two spore-forming lactic acid bacteria isolated from tree barks in Thailand.</title>
        <authorList>
            <person name="Thamacharoensuk T."/>
            <person name="Kitahara M."/>
            <person name="Ohkuma M."/>
            <person name="Thongchul N."/>
            <person name="Tanasupawat S."/>
        </authorList>
    </citation>
    <scope>NUCLEOTIDE SEQUENCE [LARGE SCALE GENOMIC DNA]</scope>
    <source>
        <strain evidence="4 5">BK92</strain>
    </source>
</reference>
<dbReference type="Pfam" id="PF00583">
    <property type="entry name" value="Acetyltransf_1"/>
    <property type="match status" value="1"/>
</dbReference>
<feature type="domain" description="N-acetyltransferase" evidence="3">
    <location>
        <begin position="1"/>
        <end position="140"/>
    </location>
</feature>
<dbReference type="CDD" id="cd04301">
    <property type="entry name" value="NAT_SF"/>
    <property type="match status" value="1"/>
</dbReference>
<gene>
    <name evidence="4" type="ORF">E4665_14455</name>
</gene>
<protein>
    <submittedName>
        <fullName evidence="4">GNAT family N-acetyltransferase</fullName>
    </submittedName>
</protein>
<evidence type="ECO:0000313" key="5">
    <source>
        <dbReference type="Proteomes" id="UP000298347"/>
    </source>
</evidence>
<proteinExistence type="predicted"/>
<evidence type="ECO:0000259" key="3">
    <source>
        <dbReference type="PROSITE" id="PS51186"/>
    </source>
</evidence>
<dbReference type="Proteomes" id="UP000298347">
    <property type="component" value="Unassembled WGS sequence"/>
</dbReference>
<name>A0A4Z0GJ27_9BACL</name>
<evidence type="ECO:0000256" key="2">
    <source>
        <dbReference type="ARBA" id="ARBA00023315"/>
    </source>
</evidence>
<organism evidence="4 5">
    <name type="scientific">Sporolactobacillus shoreae</name>
    <dbReference type="NCBI Taxonomy" id="1465501"/>
    <lineage>
        <taxon>Bacteria</taxon>
        <taxon>Bacillati</taxon>
        <taxon>Bacillota</taxon>
        <taxon>Bacilli</taxon>
        <taxon>Bacillales</taxon>
        <taxon>Sporolactobacillaceae</taxon>
        <taxon>Sporolactobacillus</taxon>
    </lineage>
</organism>
<evidence type="ECO:0000313" key="4">
    <source>
        <dbReference type="EMBL" id="TGA96757.1"/>
    </source>
</evidence>
<dbReference type="GO" id="GO:0016747">
    <property type="term" value="F:acyltransferase activity, transferring groups other than amino-acyl groups"/>
    <property type="evidence" value="ECO:0007669"/>
    <property type="project" value="InterPro"/>
</dbReference>
<dbReference type="SUPFAM" id="SSF55729">
    <property type="entry name" value="Acyl-CoA N-acyltransferases (Nat)"/>
    <property type="match status" value="1"/>
</dbReference>
<dbReference type="EMBL" id="SRJD01000020">
    <property type="protein sequence ID" value="TGA96757.1"/>
    <property type="molecule type" value="Genomic_DNA"/>
</dbReference>
<evidence type="ECO:0000256" key="1">
    <source>
        <dbReference type="ARBA" id="ARBA00022679"/>
    </source>
</evidence>
<comment type="caution">
    <text evidence="4">The sequence shown here is derived from an EMBL/GenBank/DDBJ whole genome shotgun (WGS) entry which is preliminary data.</text>
</comment>
<dbReference type="InterPro" id="IPR050680">
    <property type="entry name" value="YpeA/RimI_acetyltransf"/>
</dbReference>
<keyword evidence="1 4" id="KW-0808">Transferase</keyword>
<dbReference type="Gene3D" id="3.40.630.30">
    <property type="match status" value="1"/>
</dbReference>